<reference evidence="13" key="1">
    <citation type="submission" date="2021-09" db="EMBL/GenBank/DDBJ databases">
        <title>Genomic analysis of Ralstonia spp.</title>
        <authorList>
            <person name="Aburjaile F."/>
            <person name="Ariute J.C."/>
            <person name="Pais A.K.L."/>
            <person name="Albuquerque G.M.R."/>
            <person name="Silva A.M.F."/>
            <person name="Brenig B."/>
            <person name="Azevedo V."/>
            <person name="Matiuzzi M."/>
            <person name="Ramos R."/>
            <person name="Goes-Neto A."/>
            <person name="Soares S."/>
            <person name="Iseppon A.M.B."/>
            <person name="Souza E."/>
            <person name="Gama M."/>
        </authorList>
    </citation>
    <scope>NUCLEOTIDE SEQUENCE</scope>
    <source>
        <strain evidence="13">B4</strain>
    </source>
</reference>
<dbReference type="AlphaFoldDB" id="A0AAE3NI61"/>
<evidence type="ECO:0000313" key="14">
    <source>
        <dbReference type="Proteomes" id="UP001143674"/>
    </source>
</evidence>
<keyword evidence="8 11" id="KW-0067">ATP-binding</keyword>
<evidence type="ECO:0000256" key="6">
    <source>
        <dbReference type="ARBA" id="ARBA00022741"/>
    </source>
</evidence>
<proteinExistence type="inferred from homology"/>
<dbReference type="InterPro" id="IPR039430">
    <property type="entry name" value="Thymidylate_kin-like_dom"/>
</dbReference>
<evidence type="ECO:0000256" key="4">
    <source>
        <dbReference type="ARBA" id="ARBA00022679"/>
    </source>
</evidence>
<dbReference type="EC" id="2.7.4.9" evidence="2 11"/>
<evidence type="ECO:0000313" key="13">
    <source>
        <dbReference type="EMBL" id="MDB0521449.1"/>
    </source>
</evidence>
<evidence type="ECO:0000256" key="3">
    <source>
        <dbReference type="ARBA" id="ARBA00017144"/>
    </source>
</evidence>
<evidence type="ECO:0000256" key="8">
    <source>
        <dbReference type="ARBA" id="ARBA00022840"/>
    </source>
</evidence>
<name>A0AAE3NI61_RALSL</name>
<keyword evidence="4 11" id="KW-0808">Transferase</keyword>
<evidence type="ECO:0000256" key="10">
    <source>
        <dbReference type="ARBA" id="ARBA00048743"/>
    </source>
</evidence>
<dbReference type="CDD" id="cd01672">
    <property type="entry name" value="TMPK"/>
    <property type="match status" value="1"/>
</dbReference>
<dbReference type="InterPro" id="IPR027417">
    <property type="entry name" value="P-loop_NTPase"/>
</dbReference>
<sequence>MKRATLITFEGIDGSGKTTAATLLVERLAAHGVKTIFHPNRSLAPVREALDALAQEDGYSDRFGLFGAGNMQFLAAVMKWRELLDLRPLLEREDQVVVLDRYFYTHLSLATTHATTNSAHLRRLFKIFPTPDITLFMDIDPKLAGERVLKRGRDVNAVDYLARLHDGYQSLPEFDQFQKVAVTGDATPATVLDDIWARVAPKLAHLLANAS</sequence>
<dbReference type="GO" id="GO:0005524">
    <property type="term" value="F:ATP binding"/>
    <property type="evidence" value="ECO:0007669"/>
    <property type="project" value="UniProtKB-UniRule"/>
</dbReference>
<dbReference type="Gene3D" id="3.40.50.300">
    <property type="entry name" value="P-loop containing nucleotide triphosphate hydrolases"/>
    <property type="match status" value="1"/>
</dbReference>
<protein>
    <recommendedName>
        <fullName evidence="3 11">Thymidylate kinase</fullName>
        <ecNumber evidence="2 11">2.7.4.9</ecNumber>
    </recommendedName>
    <alternativeName>
        <fullName evidence="9 11">dTMP kinase</fullName>
    </alternativeName>
</protein>
<keyword evidence="5 11" id="KW-0545">Nucleotide biosynthesis</keyword>
<dbReference type="GO" id="GO:0006227">
    <property type="term" value="P:dUDP biosynthetic process"/>
    <property type="evidence" value="ECO:0007669"/>
    <property type="project" value="TreeGrafter"/>
</dbReference>
<dbReference type="GO" id="GO:0005737">
    <property type="term" value="C:cytoplasm"/>
    <property type="evidence" value="ECO:0007669"/>
    <property type="project" value="TreeGrafter"/>
</dbReference>
<feature type="binding site" evidence="11">
    <location>
        <begin position="11"/>
        <end position="18"/>
    </location>
    <ligand>
        <name>ATP</name>
        <dbReference type="ChEBI" id="CHEBI:30616"/>
    </ligand>
</feature>
<comment type="function">
    <text evidence="11">Phosphorylation of dTMP to form dTDP in both de novo and salvage pathways of dTTP synthesis.</text>
</comment>
<dbReference type="Proteomes" id="UP001143674">
    <property type="component" value="Unassembled WGS sequence"/>
</dbReference>
<keyword evidence="6 11" id="KW-0547">Nucleotide-binding</keyword>
<comment type="similarity">
    <text evidence="1 11">Belongs to the thymidylate kinase family.</text>
</comment>
<evidence type="ECO:0000256" key="2">
    <source>
        <dbReference type="ARBA" id="ARBA00012980"/>
    </source>
</evidence>
<dbReference type="PANTHER" id="PTHR10344">
    <property type="entry name" value="THYMIDYLATE KINASE"/>
    <property type="match status" value="1"/>
</dbReference>
<dbReference type="GO" id="GO:0006235">
    <property type="term" value="P:dTTP biosynthetic process"/>
    <property type="evidence" value="ECO:0007669"/>
    <property type="project" value="UniProtKB-UniRule"/>
</dbReference>
<accession>A0AAE3NI61</accession>
<dbReference type="Pfam" id="PF02223">
    <property type="entry name" value="Thymidylate_kin"/>
    <property type="match status" value="1"/>
</dbReference>
<dbReference type="HAMAP" id="MF_00165">
    <property type="entry name" value="Thymidylate_kinase"/>
    <property type="match status" value="1"/>
</dbReference>
<evidence type="ECO:0000256" key="9">
    <source>
        <dbReference type="ARBA" id="ARBA00029962"/>
    </source>
</evidence>
<dbReference type="GO" id="GO:0004798">
    <property type="term" value="F:dTMP kinase activity"/>
    <property type="evidence" value="ECO:0007669"/>
    <property type="project" value="UniProtKB-UniRule"/>
</dbReference>
<keyword evidence="7 11" id="KW-0418">Kinase</keyword>
<evidence type="ECO:0000259" key="12">
    <source>
        <dbReference type="Pfam" id="PF02223"/>
    </source>
</evidence>
<dbReference type="InterPro" id="IPR018094">
    <property type="entry name" value="Thymidylate_kinase"/>
</dbReference>
<dbReference type="RefSeq" id="WP_184849425.1">
    <property type="nucleotide sequence ID" value="NZ_JABZEH010000001.1"/>
</dbReference>
<organism evidence="13 14">
    <name type="scientific">Ralstonia solanacearum</name>
    <name type="common">Pseudomonas solanacearum</name>
    <dbReference type="NCBI Taxonomy" id="305"/>
    <lineage>
        <taxon>Bacteria</taxon>
        <taxon>Pseudomonadati</taxon>
        <taxon>Pseudomonadota</taxon>
        <taxon>Betaproteobacteria</taxon>
        <taxon>Burkholderiales</taxon>
        <taxon>Burkholderiaceae</taxon>
        <taxon>Ralstonia</taxon>
        <taxon>Ralstonia solanacearum species complex</taxon>
    </lineage>
</organism>
<evidence type="ECO:0000256" key="11">
    <source>
        <dbReference type="HAMAP-Rule" id="MF_00165"/>
    </source>
</evidence>
<gene>
    <name evidence="11" type="primary">tmk</name>
    <name evidence="13" type="ORF">LBW55_07460</name>
</gene>
<dbReference type="SUPFAM" id="SSF52540">
    <property type="entry name" value="P-loop containing nucleoside triphosphate hydrolases"/>
    <property type="match status" value="1"/>
</dbReference>
<dbReference type="PANTHER" id="PTHR10344:SF4">
    <property type="entry name" value="UMP-CMP KINASE 2, MITOCHONDRIAL"/>
    <property type="match status" value="1"/>
</dbReference>
<evidence type="ECO:0000256" key="7">
    <source>
        <dbReference type="ARBA" id="ARBA00022777"/>
    </source>
</evidence>
<evidence type="ECO:0000256" key="1">
    <source>
        <dbReference type="ARBA" id="ARBA00009776"/>
    </source>
</evidence>
<dbReference type="GO" id="GO:0006233">
    <property type="term" value="P:dTDP biosynthetic process"/>
    <property type="evidence" value="ECO:0007669"/>
    <property type="project" value="InterPro"/>
</dbReference>
<comment type="catalytic activity">
    <reaction evidence="10 11">
        <text>dTMP + ATP = dTDP + ADP</text>
        <dbReference type="Rhea" id="RHEA:13517"/>
        <dbReference type="ChEBI" id="CHEBI:30616"/>
        <dbReference type="ChEBI" id="CHEBI:58369"/>
        <dbReference type="ChEBI" id="CHEBI:63528"/>
        <dbReference type="ChEBI" id="CHEBI:456216"/>
        <dbReference type="EC" id="2.7.4.9"/>
    </reaction>
</comment>
<comment type="caution">
    <text evidence="13">The sequence shown here is derived from an EMBL/GenBank/DDBJ whole genome shotgun (WGS) entry which is preliminary data.</text>
</comment>
<evidence type="ECO:0000256" key="5">
    <source>
        <dbReference type="ARBA" id="ARBA00022727"/>
    </source>
</evidence>
<dbReference type="EMBL" id="JAIVEX010000003">
    <property type="protein sequence ID" value="MDB0521449.1"/>
    <property type="molecule type" value="Genomic_DNA"/>
</dbReference>
<feature type="domain" description="Thymidylate kinase-like" evidence="12">
    <location>
        <begin position="9"/>
        <end position="176"/>
    </location>
</feature>